<evidence type="ECO:0000256" key="2">
    <source>
        <dbReference type="ARBA" id="ARBA00005381"/>
    </source>
</evidence>
<dbReference type="InterPro" id="IPR029787">
    <property type="entry name" value="Nucleotide_cyclase"/>
</dbReference>
<feature type="transmembrane region" description="Helical" evidence="7">
    <location>
        <begin position="20"/>
        <end position="51"/>
    </location>
</feature>
<comment type="caution">
    <text evidence="10">The sequence shown here is derived from an EMBL/GenBank/DDBJ whole genome shotgun (WGS) entry which is preliminary data.</text>
</comment>
<dbReference type="InterPro" id="IPR050697">
    <property type="entry name" value="Adenylyl/Guanylyl_Cyclase_3/4"/>
</dbReference>
<feature type="domain" description="Guanylate cyclase" evidence="8">
    <location>
        <begin position="290"/>
        <end position="413"/>
    </location>
</feature>
<dbReference type="EMBL" id="JACKTY010000022">
    <property type="protein sequence ID" value="MCV7226415.1"/>
    <property type="molecule type" value="Genomic_DNA"/>
</dbReference>
<dbReference type="SUPFAM" id="SSF55073">
    <property type="entry name" value="Nucleotide cyclase"/>
    <property type="match status" value="1"/>
</dbReference>
<proteinExistence type="inferred from homology"/>
<dbReference type="Pfam" id="PF00211">
    <property type="entry name" value="Guanylate_cyc"/>
    <property type="match status" value="1"/>
</dbReference>
<keyword evidence="3" id="KW-1003">Cell membrane</keyword>
<dbReference type="CDD" id="cd07302">
    <property type="entry name" value="CHD"/>
    <property type="match status" value="1"/>
</dbReference>
<dbReference type="SMART" id="SM00044">
    <property type="entry name" value="CYCc"/>
    <property type="match status" value="1"/>
</dbReference>
<keyword evidence="6 7" id="KW-0472">Membrane</keyword>
<dbReference type="PANTHER" id="PTHR43081">
    <property type="entry name" value="ADENYLATE CYCLASE, TERMINAL-DIFFERENTIATION SPECIFIC-RELATED"/>
    <property type="match status" value="1"/>
</dbReference>
<dbReference type="CDD" id="cd06225">
    <property type="entry name" value="HAMP"/>
    <property type="match status" value="1"/>
</dbReference>
<feature type="domain" description="HAMP" evidence="9">
    <location>
        <begin position="206"/>
        <end position="258"/>
    </location>
</feature>
<evidence type="ECO:0000259" key="8">
    <source>
        <dbReference type="PROSITE" id="PS50125"/>
    </source>
</evidence>
<keyword evidence="5 7" id="KW-1133">Transmembrane helix</keyword>
<comment type="subcellular location">
    <subcellularLocation>
        <location evidence="1">Cell membrane</location>
        <topology evidence="1">Multi-pass membrane protein</topology>
    </subcellularLocation>
</comment>
<comment type="similarity">
    <text evidence="2">Belongs to the adenylyl cyclase class-3 family.</text>
</comment>
<evidence type="ECO:0000259" key="9">
    <source>
        <dbReference type="PROSITE" id="PS50885"/>
    </source>
</evidence>
<dbReference type="PANTHER" id="PTHR43081:SF17">
    <property type="entry name" value="BLL5647 PROTEIN"/>
    <property type="match status" value="1"/>
</dbReference>
<dbReference type="PROSITE" id="PS50125">
    <property type="entry name" value="GUANYLATE_CYCLASE_2"/>
    <property type="match status" value="1"/>
</dbReference>
<dbReference type="Gene3D" id="6.10.340.10">
    <property type="match status" value="1"/>
</dbReference>
<evidence type="ECO:0000256" key="4">
    <source>
        <dbReference type="ARBA" id="ARBA00022692"/>
    </source>
</evidence>
<feature type="transmembrane region" description="Helical" evidence="7">
    <location>
        <begin position="72"/>
        <end position="91"/>
    </location>
</feature>
<feature type="transmembrane region" description="Helical" evidence="7">
    <location>
        <begin position="97"/>
        <end position="119"/>
    </location>
</feature>
<gene>
    <name evidence="10" type="ORF">H7J73_10270</name>
</gene>
<accession>A0ABT3CAE8</accession>
<evidence type="ECO:0000256" key="6">
    <source>
        <dbReference type="ARBA" id="ARBA00023136"/>
    </source>
</evidence>
<evidence type="ECO:0000313" key="10">
    <source>
        <dbReference type="EMBL" id="MCV7226415.1"/>
    </source>
</evidence>
<evidence type="ECO:0000256" key="7">
    <source>
        <dbReference type="SAM" id="Phobius"/>
    </source>
</evidence>
<keyword evidence="4 7" id="KW-0812">Transmembrane</keyword>
<dbReference type="PROSITE" id="PS50885">
    <property type="entry name" value="HAMP"/>
    <property type="match status" value="1"/>
</dbReference>
<organism evidence="10 11">
    <name type="scientific">Mycolicibacterium komossense</name>
    <dbReference type="NCBI Taxonomy" id="1779"/>
    <lineage>
        <taxon>Bacteria</taxon>
        <taxon>Bacillati</taxon>
        <taxon>Actinomycetota</taxon>
        <taxon>Actinomycetes</taxon>
        <taxon>Mycobacteriales</taxon>
        <taxon>Mycobacteriaceae</taxon>
        <taxon>Mycolicibacterium</taxon>
    </lineage>
</organism>
<evidence type="ECO:0000256" key="1">
    <source>
        <dbReference type="ARBA" id="ARBA00004651"/>
    </source>
</evidence>
<dbReference type="Gene3D" id="3.30.70.1230">
    <property type="entry name" value="Nucleotide cyclase"/>
    <property type="match status" value="1"/>
</dbReference>
<evidence type="ECO:0000313" key="11">
    <source>
        <dbReference type="Proteomes" id="UP001526201"/>
    </source>
</evidence>
<protein>
    <submittedName>
        <fullName evidence="10">Adenylate/guanylate cyclase domain-containing protein</fullName>
    </submittedName>
</protein>
<dbReference type="Pfam" id="PF00672">
    <property type="entry name" value="HAMP"/>
    <property type="match status" value="1"/>
</dbReference>
<dbReference type="InterPro" id="IPR003660">
    <property type="entry name" value="HAMP_dom"/>
</dbReference>
<reference evidence="10 11" key="1">
    <citation type="journal article" date="2022" name="BMC Genomics">
        <title>Comparative genome analysis of mycobacteria focusing on tRNA and non-coding RNA.</title>
        <authorList>
            <person name="Behra P.R.K."/>
            <person name="Pettersson B.M.F."/>
            <person name="Ramesh M."/>
            <person name="Das S."/>
            <person name="Dasgupta S."/>
            <person name="Kirsebom L.A."/>
        </authorList>
    </citation>
    <scope>NUCLEOTIDE SEQUENCE [LARGE SCALE GENOMIC DNA]</scope>
    <source>
        <strain evidence="10 11">DSM 44078</strain>
    </source>
</reference>
<feature type="transmembrane region" description="Helical" evidence="7">
    <location>
        <begin position="151"/>
        <end position="172"/>
    </location>
</feature>
<evidence type="ECO:0000256" key="3">
    <source>
        <dbReference type="ARBA" id="ARBA00022475"/>
    </source>
</evidence>
<feature type="transmembrane region" description="Helical" evidence="7">
    <location>
        <begin position="184"/>
        <end position="204"/>
    </location>
</feature>
<sequence>MTALGRETAGPARSMFEGRHAAAIVAVVIAAIVAVAVGSVVTIWPTLRWFVPGAEPTRAQLRSATRIGRRQSLLLITVWLASGAVVVLVNLDSAVTVAALTAPAIVFGSIAAVCTAMLLTLRTLRPITVAAAPGMDTGDTAPGVLARLLSMWVLCCALPSLGSALLIVARANGWLIDKSASVEVPVLVLSLIAVLWGLRAIILVSRSISDPLRDVVDAMAEVEHGHLDHTVDVYERSEIGRLQSGFNRMIAGLQERNRIQDLFGRNVGADVVRLLVQREESLYRDVREVAILFVDLAGSTQFAASRPPQDVADVLNHFFQTVVTAVDRHGGFVNKFQGDAALAVFGAPLDSPTAASDALATARELALDMRQLPYLDFGIGLSAGPVFAGFVGALSRFEYTVIGDPVNEAARLADRAKAYHGRILTSGAALTRADDDERALWSSLGSVLLRGRSAATAISAPADGT</sequence>
<dbReference type="SUPFAM" id="SSF158472">
    <property type="entry name" value="HAMP domain-like"/>
    <property type="match status" value="1"/>
</dbReference>
<name>A0ABT3CAE8_9MYCO</name>
<dbReference type="SMART" id="SM00304">
    <property type="entry name" value="HAMP"/>
    <property type="match status" value="1"/>
</dbReference>
<keyword evidence="11" id="KW-1185">Reference proteome</keyword>
<dbReference type="InterPro" id="IPR001054">
    <property type="entry name" value="A/G_cyclase"/>
</dbReference>
<evidence type="ECO:0000256" key="5">
    <source>
        <dbReference type="ARBA" id="ARBA00022989"/>
    </source>
</evidence>
<dbReference type="Proteomes" id="UP001526201">
    <property type="component" value="Unassembled WGS sequence"/>
</dbReference>